<evidence type="ECO:0000313" key="4">
    <source>
        <dbReference type="EMBL" id="KAK7880693.1"/>
    </source>
</evidence>
<dbReference type="EC" id="3.4.24.-" evidence="2"/>
<keyword evidence="2" id="KW-0862">Zinc</keyword>
<proteinExistence type="predicted"/>
<dbReference type="PANTHER" id="PTHR10127:SF850">
    <property type="entry name" value="METALLOENDOPEPTIDASE"/>
    <property type="match status" value="1"/>
</dbReference>
<dbReference type="PANTHER" id="PTHR10127">
    <property type="entry name" value="DISCOIDIN, CUB, EGF, LAMININ , AND ZINC METALLOPROTEASE DOMAIN CONTAINING"/>
    <property type="match status" value="1"/>
</dbReference>
<evidence type="ECO:0000256" key="2">
    <source>
        <dbReference type="RuleBase" id="RU361183"/>
    </source>
</evidence>
<dbReference type="GO" id="GO:0046872">
    <property type="term" value="F:metal ion binding"/>
    <property type="evidence" value="ECO:0007669"/>
    <property type="project" value="UniProtKB-KW"/>
</dbReference>
<dbReference type="PROSITE" id="PS51864">
    <property type="entry name" value="ASTACIN"/>
    <property type="match status" value="1"/>
</dbReference>
<comment type="caution">
    <text evidence="1">Lacks conserved residue(s) required for the propagation of feature annotation.</text>
</comment>
<keyword evidence="2" id="KW-0482">Metalloprotease</keyword>
<dbReference type="Pfam" id="PF01400">
    <property type="entry name" value="Astacin"/>
    <property type="match status" value="1"/>
</dbReference>
<accession>A0AAW0MJ39</accession>
<keyword evidence="2" id="KW-0378">Hydrolase</keyword>
<organism evidence="4 5">
    <name type="scientific">Mugilogobius chulae</name>
    <name type="common">yellowstripe goby</name>
    <dbReference type="NCBI Taxonomy" id="88201"/>
    <lineage>
        <taxon>Eukaryota</taxon>
        <taxon>Metazoa</taxon>
        <taxon>Chordata</taxon>
        <taxon>Craniata</taxon>
        <taxon>Vertebrata</taxon>
        <taxon>Euteleostomi</taxon>
        <taxon>Actinopterygii</taxon>
        <taxon>Neopterygii</taxon>
        <taxon>Teleostei</taxon>
        <taxon>Neoteleostei</taxon>
        <taxon>Acanthomorphata</taxon>
        <taxon>Gobiaria</taxon>
        <taxon>Gobiiformes</taxon>
        <taxon>Gobioidei</taxon>
        <taxon>Gobiidae</taxon>
        <taxon>Gobionellinae</taxon>
        <taxon>Mugilogobius</taxon>
    </lineage>
</organism>
<keyword evidence="5" id="KW-1185">Reference proteome</keyword>
<keyword evidence="2" id="KW-0479">Metal-binding</keyword>
<protein>
    <recommendedName>
        <fullName evidence="2">Metalloendopeptidase</fullName>
        <ecNumber evidence="2">3.4.24.-</ecNumber>
    </recommendedName>
</protein>
<comment type="caution">
    <text evidence="4">The sequence shown here is derived from an EMBL/GenBank/DDBJ whole genome shotgun (WGS) entry which is preliminary data.</text>
</comment>
<reference evidence="5" key="1">
    <citation type="submission" date="2024-04" db="EMBL/GenBank/DDBJ databases">
        <title>Salinicola lusitanus LLJ914,a marine bacterium isolated from the Okinawa Trough.</title>
        <authorList>
            <person name="Li J."/>
        </authorList>
    </citation>
    <scope>NUCLEOTIDE SEQUENCE [LARGE SCALE GENOMIC DNA]</scope>
</reference>
<feature type="domain" description="Peptidase M12A" evidence="3">
    <location>
        <begin position="1"/>
        <end position="78"/>
    </location>
</feature>
<dbReference type="EMBL" id="JBBPFD010000059">
    <property type="protein sequence ID" value="KAK7880693.1"/>
    <property type="molecule type" value="Genomic_DNA"/>
</dbReference>
<dbReference type="Proteomes" id="UP001460270">
    <property type="component" value="Unassembled WGS sequence"/>
</dbReference>
<name>A0AAW0MJ39_9GOBI</name>
<comment type="cofactor">
    <cofactor evidence="2">
        <name>Zn(2+)</name>
        <dbReference type="ChEBI" id="CHEBI:29105"/>
    </cofactor>
    <text evidence="2">Binds 1 zinc ion per subunit.</text>
</comment>
<sequence>MNLFLFYITDQKHNFERRETNNLGTPYDFSSVMQYSNRAFSKNGERTLRSWDDWDQEFGSADSMSDYDILRVNRLYNC</sequence>
<dbReference type="PRINTS" id="PR00480">
    <property type="entry name" value="ASTACIN"/>
</dbReference>
<dbReference type="InterPro" id="IPR001506">
    <property type="entry name" value="Peptidase_M12A"/>
</dbReference>
<dbReference type="GO" id="GO:0006508">
    <property type="term" value="P:proteolysis"/>
    <property type="evidence" value="ECO:0007669"/>
    <property type="project" value="UniProtKB-KW"/>
</dbReference>
<dbReference type="InterPro" id="IPR024079">
    <property type="entry name" value="MetalloPept_cat_dom_sf"/>
</dbReference>
<dbReference type="AlphaFoldDB" id="A0AAW0MJ39"/>
<dbReference type="GO" id="GO:0004222">
    <property type="term" value="F:metalloendopeptidase activity"/>
    <property type="evidence" value="ECO:0007669"/>
    <property type="project" value="UniProtKB-UniRule"/>
</dbReference>
<dbReference type="SUPFAM" id="SSF55486">
    <property type="entry name" value="Metalloproteases ('zincins'), catalytic domain"/>
    <property type="match status" value="1"/>
</dbReference>
<dbReference type="Gene3D" id="3.40.390.10">
    <property type="entry name" value="Collagenase (Catalytic Domain)"/>
    <property type="match status" value="1"/>
</dbReference>
<evidence type="ECO:0000259" key="3">
    <source>
        <dbReference type="PROSITE" id="PS51864"/>
    </source>
</evidence>
<evidence type="ECO:0000256" key="1">
    <source>
        <dbReference type="PROSITE-ProRule" id="PRU01211"/>
    </source>
</evidence>
<keyword evidence="2" id="KW-0645">Protease</keyword>
<evidence type="ECO:0000313" key="5">
    <source>
        <dbReference type="Proteomes" id="UP001460270"/>
    </source>
</evidence>
<gene>
    <name evidence="4" type="ORF">WMY93_032691</name>
</gene>